<dbReference type="EMBL" id="JAOYFB010000036">
    <property type="protein sequence ID" value="KAK4018443.1"/>
    <property type="molecule type" value="Genomic_DNA"/>
</dbReference>
<gene>
    <name evidence="2" type="ORF">OUZ56_000497</name>
</gene>
<dbReference type="Proteomes" id="UP001234178">
    <property type="component" value="Unassembled WGS sequence"/>
</dbReference>
<keyword evidence="1" id="KW-0812">Transmembrane</keyword>
<evidence type="ECO:0000256" key="1">
    <source>
        <dbReference type="SAM" id="Phobius"/>
    </source>
</evidence>
<keyword evidence="3" id="KW-1185">Reference proteome</keyword>
<accession>A0ABQ9ZZZ2</accession>
<name>A0ABQ9ZZZ2_9CRUS</name>
<reference evidence="2 3" key="1">
    <citation type="journal article" date="2023" name="Nucleic Acids Res.">
        <title>The hologenome of Daphnia magna reveals possible DNA methylation and microbiome-mediated evolution of the host genome.</title>
        <authorList>
            <person name="Chaturvedi A."/>
            <person name="Li X."/>
            <person name="Dhandapani V."/>
            <person name="Marshall H."/>
            <person name="Kissane S."/>
            <person name="Cuenca-Cambronero M."/>
            <person name="Asole G."/>
            <person name="Calvet F."/>
            <person name="Ruiz-Romero M."/>
            <person name="Marangio P."/>
            <person name="Guigo R."/>
            <person name="Rago D."/>
            <person name="Mirbahai L."/>
            <person name="Eastwood N."/>
            <person name="Colbourne J.K."/>
            <person name="Zhou J."/>
            <person name="Mallon E."/>
            <person name="Orsini L."/>
        </authorList>
    </citation>
    <scope>NUCLEOTIDE SEQUENCE [LARGE SCALE GENOMIC DNA]</scope>
    <source>
        <strain evidence="2">LRV0_1</strain>
    </source>
</reference>
<evidence type="ECO:0000313" key="2">
    <source>
        <dbReference type="EMBL" id="KAK4018443.1"/>
    </source>
</evidence>
<feature type="transmembrane region" description="Helical" evidence="1">
    <location>
        <begin position="52"/>
        <end position="77"/>
    </location>
</feature>
<comment type="caution">
    <text evidence="2">The sequence shown here is derived from an EMBL/GenBank/DDBJ whole genome shotgun (WGS) entry which is preliminary data.</text>
</comment>
<organism evidence="2 3">
    <name type="scientific">Daphnia magna</name>
    <dbReference type="NCBI Taxonomy" id="35525"/>
    <lineage>
        <taxon>Eukaryota</taxon>
        <taxon>Metazoa</taxon>
        <taxon>Ecdysozoa</taxon>
        <taxon>Arthropoda</taxon>
        <taxon>Crustacea</taxon>
        <taxon>Branchiopoda</taxon>
        <taxon>Diplostraca</taxon>
        <taxon>Cladocera</taxon>
        <taxon>Anomopoda</taxon>
        <taxon>Daphniidae</taxon>
        <taxon>Daphnia</taxon>
    </lineage>
</organism>
<keyword evidence="1" id="KW-0472">Membrane</keyword>
<proteinExistence type="predicted"/>
<keyword evidence="1" id="KW-1133">Transmembrane helix</keyword>
<protein>
    <submittedName>
        <fullName evidence="2">Uncharacterized protein</fullName>
    </submittedName>
</protein>
<evidence type="ECO:0000313" key="3">
    <source>
        <dbReference type="Proteomes" id="UP001234178"/>
    </source>
</evidence>
<sequence>MRGGGQKNPNGPQNVKKTIPLKSNNINQHIEGNAESVDCQRITNRSALWRPIWFLFLELMASLTTTGWFVVVTFPLLQTIR</sequence>